<keyword evidence="1 2" id="KW-0129">CBS domain</keyword>
<dbReference type="InterPro" id="IPR044725">
    <property type="entry name" value="CBSX3_CBS_dom"/>
</dbReference>
<accession>A0AAX3DWP7</accession>
<dbReference type="SMART" id="SM00116">
    <property type="entry name" value="CBS"/>
    <property type="match status" value="2"/>
</dbReference>
<feature type="domain" description="CBS" evidence="3">
    <location>
        <begin position="75"/>
        <end position="132"/>
    </location>
</feature>
<dbReference type="AlphaFoldDB" id="A0AAX3DWP7"/>
<evidence type="ECO:0000313" key="5">
    <source>
        <dbReference type="Proteomes" id="UP001163166"/>
    </source>
</evidence>
<organism evidence="4 5">
    <name type="scientific">Rhodopseudomonas palustris</name>
    <dbReference type="NCBI Taxonomy" id="1076"/>
    <lineage>
        <taxon>Bacteria</taxon>
        <taxon>Pseudomonadati</taxon>
        <taxon>Pseudomonadota</taxon>
        <taxon>Alphaproteobacteria</taxon>
        <taxon>Hyphomicrobiales</taxon>
        <taxon>Nitrobacteraceae</taxon>
        <taxon>Rhodopseudomonas</taxon>
    </lineage>
</organism>
<evidence type="ECO:0000256" key="1">
    <source>
        <dbReference type="ARBA" id="ARBA00023122"/>
    </source>
</evidence>
<name>A0AAX3DWP7_RHOPL</name>
<evidence type="ECO:0000256" key="2">
    <source>
        <dbReference type="PROSITE-ProRule" id="PRU00703"/>
    </source>
</evidence>
<dbReference type="InterPro" id="IPR046342">
    <property type="entry name" value="CBS_dom_sf"/>
</dbReference>
<dbReference type="InterPro" id="IPR051257">
    <property type="entry name" value="Diverse_CBS-Domain"/>
</dbReference>
<protein>
    <submittedName>
        <fullName evidence="4">CBS domain-containing protein</fullName>
    </submittedName>
</protein>
<dbReference type="InterPro" id="IPR000644">
    <property type="entry name" value="CBS_dom"/>
</dbReference>
<proteinExistence type="predicted"/>
<evidence type="ECO:0000313" key="4">
    <source>
        <dbReference type="EMBL" id="UYO38417.1"/>
    </source>
</evidence>
<dbReference type="CDD" id="cd04623">
    <property type="entry name" value="CBS_pair_bac_euk"/>
    <property type="match status" value="1"/>
</dbReference>
<dbReference type="PANTHER" id="PTHR43080">
    <property type="entry name" value="CBS DOMAIN-CONTAINING PROTEIN CBSX3, MITOCHONDRIAL"/>
    <property type="match status" value="1"/>
</dbReference>
<evidence type="ECO:0000259" key="3">
    <source>
        <dbReference type="PROSITE" id="PS51371"/>
    </source>
</evidence>
<gene>
    <name evidence="4" type="ORF">KQX62_17025</name>
</gene>
<dbReference type="PROSITE" id="PS51371">
    <property type="entry name" value="CBS"/>
    <property type="match status" value="1"/>
</dbReference>
<dbReference type="Pfam" id="PF00571">
    <property type="entry name" value="CBS"/>
    <property type="match status" value="2"/>
</dbReference>
<dbReference type="Proteomes" id="UP001163166">
    <property type="component" value="Chromosome"/>
</dbReference>
<dbReference type="SUPFAM" id="SSF54631">
    <property type="entry name" value="CBS-domain pair"/>
    <property type="match status" value="1"/>
</dbReference>
<dbReference type="PANTHER" id="PTHR43080:SF2">
    <property type="entry name" value="CBS DOMAIN-CONTAINING PROTEIN"/>
    <property type="match status" value="1"/>
</dbReference>
<reference evidence="4" key="1">
    <citation type="journal article" date="2022" name="Biol. Control">
        <title>In silico genomic analysis of Rhodopseudomonas palustris strains revealed potential biocontrol agents and crop yield enhancers.</title>
        <authorList>
            <person name="Surachat K."/>
            <person name="Kantachote D."/>
            <person name="Deachamag P."/>
            <person name="Wonglapsuwan M."/>
        </authorList>
    </citation>
    <scope>NUCLEOTIDE SEQUENCE</scope>
    <source>
        <strain evidence="4">TLS06</strain>
    </source>
</reference>
<dbReference type="RefSeq" id="WP_107345208.1">
    <property type="nucleotide sequence ID" value="NZ_CP019966.1"/>
</dbReference>
<dbReference type="EMBL" id="CP076676">
    <property type="protein sequence ID" value="UYO38417.1"/>
    <property type="molecule type" value="Genomic_DNA"/>
</dbReference>
<dbReference type="Gene3D" id="3.10.580.10">
    <property type="entry name" value="CBS-domain"/>
    <property type="match status" value="1"/>
</dbReference>
<sequence length="142" mass="15819">MTVRAILESKGRYIHTVEAAARLASAVKTLAERRIGAVLVMHGTRLEGILSERDVVRVLADRGPAALDEPIGAVMTRDVFTCRQDDTVGEIMERMTAGKFRHLPVMEHDRVVGLISIGDIVKSRLSEYEHEQRALHDYIKSA</sequence>